<dbReference type="PANTHER" id="PTHR37984">
    <property type="entry name" value="PROTEIN CBG26694"/>
    <property type="match status" value="1"/>
</dbReference>
<name>A0ABR1CAZ5_NECAM</name>
<dbReference type="Gene3D" id="3.10.10.10">
    <property type="entry name" value="HIV Type 1 Reverse Transcriptase, subunit A, domain 1"/>
    <property type="match status" value="1"/>
</dbReference>
<dbReference type="Gene3D" id="3.30.420.10">
    <property type="entry name" value="Ribonuclease H-like superfamily/Ribonuclease H"/>
    <property type="match status" value="1"/>
</dbReference>
<dbReference type="InterPro" id="IPR050951">
    <property type="entry name" value="Retrovirus_Pol_polyprotein"/>
</dbReference>
<dbReference type="Pfam" id="PF23309">
    <property type="entry name" value="DUF7083"/>
    <property type="match status" value="1"/>
</dbReference>
<gene>
    <name evidence="7" type="primary">Necator_chrII.g6168</name>
    <name evidence="7" type="ORF">RB195_018375</name>
</gene>
<evidence type="ECO:0000259" key="6">
    <source>
        <dbReference type="PROSITE" id="PS50175"/>
    </source>
</evidence>
<dbReference type="SUPFAM" id="SSF56672">
    <property type="entry name" value="DNA/RNA polymerases"/>
    <property type="match status" value="1"/>
</dbReference>
<proteinExistence type="predicted"/>
<dbReference type="InterPro" id="IPR021109">
    <property type="entry name" value="Peptidase_aspartic_dom_sf"/>
</dbReference>
<dbReference type="Pfam" id="PF01359">
    <property type="entry name" value="Transposase_1"/>
    <property type="match status" value="1"/>
</dbReference>
<evidence type="ECO:0000256" key="5">
    <source>
        <dbReference type="ARBA" id="ARBA00022801"/>
    </source>
</evidence>
<dbReference type="Pfam" id="PF13975">
    <property type="entry name" value="gag-asp_proteas"/>
    <property type="match status" value="1"/>
</dbReference>
<dbReference type="Gene3D" id="2.40.70.10">
    <property type="entry name" value="Acid Proteases"/>
    <property type="match status" value="1"/>
</dbReference>
<keyword evidence="4" id="KW-0255">Endonuclease</keyword>
<dbReference type="PANTHER" id="PTHR37984:SF5">
    <property type="entry name" value="PROTEIN NYNRIN-LIKE"/>
    <property type="match status" value="1"/>
</dbReference>
<keyword evidence="2" id="KW-0548">Nucleotidyltransferase</keyword>
<dbReference type="PROSITE" id="PS50175">
    <property type="entry name" value="ASP_PROT_RETROV"/>
    <property type="match status" value="1"/>
</dbReference>
<dbReference type="Gene3D" id="3.30.70.270">
    <property type="match status" value="1"/>
</dbReference>
<keyword evidence="1" id="KW-0808">Transferase</keyword>
<keyword evidence="5" id="KW-0378">Hydrolase</keyword>
<evidence type="ECO:0000313" key="8">
    <source>
        <dbReference type="Proteomes" id="UP001303046"/>
    </source>
</evidence>
<dbReference type="EMBL" id="JAVFWL010000002">
    <property type="protein sequence ID" value="KAK6735149.1"/>
    <property type="molecule type" value="Genomic_DNA"/>
</dbReference>
<evidence type="ECO:0000256" key="1">
    <source>
        <dbReference type="ARBA" id="ARBA00022679"/>
    </source>
</evidence>
<dbReference type="InterPro" id="IPR036397">
    <property type="entry name" value="RNaseH_sf"/>
</dbReference>
<evidence type="ECO:0000313" key="7">
    <source>
        <dbReference type="EMBL" id="KAK6735149.1"/>
    </source>
</evidence>
<keyword evidence="8" id="KW-1185">Reference proteome</keyword>
<dbReference type="Proteomes" id="UP001303046">
    <property type="component" value="Unassembled WGS sequence"/>
</dbReference>
<dbReference type="InterPro" id="IPR043502">
    <property type="entry name" value="DNA/RNA_pol_sf"/>
</dbReference>
<dbReference type="InterPro" id="IPR001888">
    <property type="entry name" value="Transposase_1"/>
</dbReference>
<keyword evidence="3" id="KW-0540">Nuclease</keyword>
<dbReference type="InterPro" id="IPR055510">
    <property type="entry name" value="DUF7083"/>
</dbReference>
<evidence type="ECO:0000256" key="3">
    <source>
        <dbReference type="ARBA" id="ARBA00022722"/>
    </source>
</evidence>
<protein>
    <recommendedName>
        <fullName evidence="6">Peptidase A2 domain-containing protein</fullName>
    </recommendedName>
</protein>
<reference evidence="7 8" key="1">
    <citation type="submission" date="2023-08" db="EMBL/GenBank/DDBJ databases">
        <title>A Necator americanus chromosomal reference genome.</title>
        <authorList>
            <person name="Ilik V."/>
            <person name="Petrzelkova K.J."/>
            <person name="Pardy F."/>
            <person name="Fuh T."/>
            <person name="Niatou-Singa F.S."/>
            <person name="Gouil Q."/>
            <person name="Baker L."/>
            <person name="Ritchie M.E."/>
            <person name="Jex A.R."/>
            <person name="Gazzola D."/>
            <person name="Li H."/>
            <person name="Toshio Fujiwara R."/>
            <person name="Zhan B."/>
            <person name="Aroian R.V."/>
            <person name="Pafco B."/>
            <person name="Schwarz E.M."/>
        </authorList>
    </citation>
    <scope>NUCLEOTIDE SEQUENCE [LARGE SCALE GENOMIC DNA]</scope>
    <source>
        <strain evidence="7 8">Aroian</strain>
        <tissue evidence="7">Whole animal</tissue>
    </source>
</reference>
<accession>A0ABR1CAZ5</accession>
<sequence length="738" mass="84886">MVKKLEAVDSSGWTPFVAGDEKWVLYVNHTHKHAWCAGHEMPDPFVKGEIHEKKVILSVWWGVHGIYRFELLPDNTTVTAEAYCAQLQRLADKIRKEHPKLDNVRLLHDNARPHIAKKTSQENLELRWEVLSQPPYSPDLATTTSSDRFSITWKRSATMAPTPRTTVKDVSKDQHDQLSKQVQIFEEVGHTFAYWYKRCGPVIRDSVLLDSKKRDLILMKLDEDAYRKYADDILPKQPHEIDFETTVANLEKNFASRKTLIRRRYECLRINCPPLTASCVPFRDYANMIKRLDEDARLKELDYTALKTLQFVAGLQDPSLREVRLRMLRRLDTHTEDAPLTIEDLVADCENFTALKMDNTDMEGNHDIHVVQKKNVKCFNCGGPNYRSTCPLLSSNTGQKMRQKPRRRFNRRRKSQCKNVVTFAAENARTYLDVNIRGRSLRFQLDTGADITLVSRRTWKKLGSPPLEPCIMPVKTADGSPMKIDGRFSTDFFVRDRTTGKNILGNGTCYVTEGTNLIGLEWCIQLPAYKELKDKYHCRMVTKEEANREKIIADLKKQYAKVFKCGLGRCVKTKAKLLLKDNAVPVFKKKRPVLYASVPDLDAEVDRLVAEQVISPVEHSEWVTPIVVVKKKNGQIRLCGDFSTGLNDALQLYQHPLPTAEDVFTKLNGGQLFTQIDFAEAYLQVEVKEESKEMLMINTHRTVSLQSSILWREVSTWHIPADHGFNDMWTGRRCCLSR</sequence>
<evidence type="ECO:0000256" key="4">
    <source>
        <dbReference type="ARBA" id="ARBA00022759"/>
    </source>
</evidence>
<feature type="domain" description="Peptidase A2" evidence="6">
    <location>
        <begin position="441"/>
        <end position="486"/>
    </location>
</feature>
<comment type="caution">
    <text evidence="7">The sequence shown here is derived from an EMBL/GenBank/DDBJ whole genome shotgun (WGS) entry which is preliminary data.</text>
</comment>
<organism evidence="7 8">
    <name type="scientific">Necator americanus</name>
    <name type="common">Human hookworm</name>
    <dbReference type="NCBI Taxonomy" id="51031"/>
    <lineage>
        <taxon>Eukaryota</taxon>
        <taxon>Metazoa</taxon>
        <taxon>Ecdysozoa</taxon>
        <taxon>Nematoda</taxon>
        <taxon>Chromadorea</taxon>
        <taxon>Rhabditida</taxon>
        <taxon>Rhabditina</taxon>
        <taxon>Rhabditomorpha</taxon>
        <taxon>Strongyloidea</taxon>
        <taxon>Ancylostomatidae</taxon>
        <taxon>Bunostominae</taxon>
        <taxon>Necator</taxon>
    </lineage>
</organism>
<dbReference type="SUPFAM" id="SSF50630">
    <property type="entry name" value="Acid proteases"/>
    <property type="match status" value="1"/>
</dbReference>
<evidence type="ECO:0000256" key="2">
    <source>
        <dbReference type="ARBA" id="ARBA00022695"/>
    </source>
</evidence>
<dbReference type="InterPro" id="IPR001995">
    <property type="entry name" value="Peptidase_A2_cat"/>
</dbReference>
<dbReference type="InterPro" id="IPR043128">
    <property type="entry name" value="Rev_trsase/Diguanyl_cyclase"/>
</dbReference>